<gene>
    <name evidence="2" type="ORF">DES40_1759</name>
</gene>
<accession>A0A420WDC0</accession>
<dbReference type="EMBL" id="RBII01000002">
    <property type="protein sequence ID" value="RKQ68983.1"/>
    <property type="molecule type" value="Genomic_DNA"/>
</dbReference>
<dbReference type="AlphaFoldDB" id="A0A420WDC0"/>
<comment type="caution">
    <text evidence="2">The sequence shown here is derived from an EMBL/GenBank/DDBJ whole genome shotgun (WGS) entry which is preliminary data.</text>
</comment>
<dbReference type="GO" id="GO:0004519">
    <property type="term" value="F:endonuclease activity"/>
    <property type="evidence" value="ECO:0007669"/>
    <property type="project" value="UniProtKB-KW"/>
</dbReference>
<feature type="domain" description="HNH nuclease" evidence="1">
    <location>
        <begin position="247"/>
        <end position="289"/>
    </location>
</feature>
<keyword evidence="2" id="KW-0540">Nuclease</keyword>
<proteinExistence type="predicted"/>
<name>A0A420WDC0_9PROT</name>
<reference evidence="2 3" key="1">
    <citation type="submission" date="2018-10" db="EMBL/GenBank/DDBJ databases">
        <title>Genomic Encyclopedia of Type Strains, Phase IV (KMG-IV): sequencing the most valuable type-strain genomes for metagenomic binning, comparative biology and taxonomic classification.</title>
        <authorList>
            <person name="Goeker M."/>
        </authorList>
    </citation>
    <scope>NUCLEOTIDE SEQUENCE [LARGE SCALE GENOMIC DNA]</scope>
    <source>
        <strain evidence="2 3">DSM 22008</strain>
    </source>
</reference>
<evidence type="ECO:0000313" key="3">
    <source>
        <dbReference type="Proteomes" id="UP000282211"/>
    </source>
</evidence>
<dbReference type="RefSeq" id="WP_121100876.1">
    <property type="nucleotide sequence ID" value="NZ_RBII01000002.1"/>
</dbReference>
<dbReference type="SUPFAM" id="SSF54060">
    <property type="entry name" value="His-Me finger endonucleases"/>
    <property type="match status" value="1"/>
</dbReference>
<keyword evidence="3" id="KW-1185">Reference proteome</keyword>
<dbReference type="InParanoid" id="A0A420WDC0"/>
<dbReference type="InterPro" id="IPR044925">
    <property type="entry name" value="His-Me_finger_sf"/>
</dbReference>
<sequence length="425" mass="49143">MKPRRILYSAAEREWIKSNSRRPRKDMHADFVQKFGREDVSIHNIKSLCTREGWVTRTPRPKIVLTPAELNWIKTHRKNPRAQTLKSLHAKFGRTDIDVKNLQSIYTRKGWLRRQNAHRGWISYSEEELAWIKSHASMPRNAIFELFVETFKRTDVRQDDIKSLCTRRKWRAASDGRFKKGTIPPNKGKKKVTLHPNTLRAQFKAGHQPANSKPLGYERICSKNGYILIKVAQTNPYTGAPTRIMPKHRYLWEQENGPIPAGCVLRCLDNNKLNTDPNNWICISLSLNARLNIAGYNEAPASLRPSILTTQMLKDKVGEHRPSPMQIIAAKEGFKRPSRRAKPADNLRDLIEETVFDFNPSHYAQKIDQAIAAAWHGGANLSDWAVPLPFLKNDETPTTIHIDWRRLRRRPDLRNRLKQLIEATL</sequence>
<protein>
    <submittedName>
        <fullName evidence="2">HNH endonuclease</fullName>
    </submittedName>
</protein>
<dbReference type="Pfam" id="PF13392">
    <property type="entry name" value="HNH_3"/>
    <property type="match status" value="1"/>
</dbReference>
<organism evidence="2 3">
    <name type="scientific">Litorimonas taeanensis</name>
    <dbReference type="NCBI Taxonomy" id="568099"/>
    <lineage>
        <taxon>Bacteria</taxon>
        <taxon>Pseudomonadati</taxon>
        <taxon>Pseudomonadota</taxon>
        <taxon>Alphaproteobacteria</taxon>
        <taxon>Maricaulales</taxon>
        <taxon>Robiginitomaculaceae</taxon>
    </lineage>
</organism>
<evidence type="ECO:0000259" key="1">
    <source>
        <dbReference type="Pfam" id="PF13392"/>
    </source>
</evidence>
<keyword evidence="2" id="KW-0378">Hydrolase</keyword>
<evidence type="ECO:0000313" key="2">
    <source>
        <dbReference type="EMBL" id="RKQ68983.1"/>
    </source>
</evidence>
<dbReference type="Proteomes" id="UP000282211">
    <property type="component" value="Unassembled WGS sequence"/>
</dbReference>
<keyword evidence="2" id="KW-0255">Endonuclease</keyword>
<dbReference type="InterPro" id="IPR003615">
    <property type="entry name" value="HNH_nuc"/>
</dbReference>
<dbReference type="OrthoDB" id="6638408at2"/>